<dbReference type="Proteomes" id="UP000224459">
    <property type="component" value="Segment"/>
</dbReference>
<accession>A0A1X9IA18</accession>
<protein>
    <submittedName>
        <fullName evidence="1">Uncharacterized protein</fullName>
    </submittedName>
</protein>
<dbReference type="EMBL" id="KX171212">
    <property type="protein sequence ID" value="ANT44866.1"/>
    <property type="molecule type" value="Genomic_DNA"/>
</dbReference>
<gene>
    <name evidence="1" type="ORF">vB_SscM-1_202</name>
</gene>
<name>A0A1X9IA18_9CAUD</name>
<evidence type="ECO:0000313" key="2">
    <source>
        <dbReference type="Proteomes" id="UP000224459"/>
    </source>
</evidence>
<organism evidence="1 2">
    <name type="scientific">Staphylococcus phage vB_SscM-1</name>
    <dbReference type="NCBI Taxonomy" id="1868844"/>
    <lineage>
        <taxon>Viruses</taxon>
        <taxon>Duplodnaviria</taxon>
        <taxon>Heunggongvirae</taxon>
        <taxon>Uroviricota</taxon>
        <taxon>Caudoviricetes</taxon>
        <taxon>Herelleviridae</taxon>
        <taxon>Twortvirinae</taxon>
        <taxon>Sciuriunavirus</taxon>
        <taxon>Sciuriunavirus SscM1</taxon>
    </lineage>
</organism>
<sequence>MKLETKYGVLEGTVEEFKELLEGKKDLSYFSGEAEEDIKPTYKIVNKDTIDYNSGVRIFKGIVLEHTSRDWYTTKSMYTDTVGNLYELHESDLDDYNMSWVDAKFKSFKDKDLLLIQKEEDKYKVVKEDIYFPMDGNSVLEKGTVLIEGSINSYKDSLGNTYRLSLDTIEDKLEGVYGSVGLRFEEHKLNNKLYKVELP</sequence>
<keyword evidence="2" id="KW-1185">Reference proteome</keyword>
<proteinExistence type="predicted"/>
<evidence type="ECO:0000313" key="1">
    <source>
        <dbReference type="EMBL" id="ANT44866.1"/>
    </source>
</evidence>
<reference evidence="2" key="1">
    <citation type="submission" date="2016-04" db="EMBL/GenBank/DDBJ databases">
        <authorList>
            <person name="Gasior T."/>
        </authorList>
    </citation>
    <scope>NUCLEOTIDE SEQUENCE [LARGE SCALE GENOMIC DNA]</scope>
</reference>